<dbReference type="Gene3D" id="2.40.50.140">
    <property type="entry name" value="Nucleic acid-binding proteins"/>
    <property type="match status" value="1"/>
</dbReference>
<dbReference type="InterPro" id="IPR041562">
    <property type="entry name" value="MCM_lid"/>
</dbReference>
<comment type="subunit">
    <text evidence="11">Component of the MCM2-7 complex.</text>
</comment>
<evidence type="ECO:0000256" key="7">
    <source>
        <dbReference type="ARBA" id="ARBA00022840"/>
    </source>
</evidence>
<organism evidence="14 15">
    <name type="scientific">Blepharisma stoltei</name>
    <dbReference type="NCBI Taxonomy" id="1481888"/>
    <lineage>
        <taxon>Eukaryota</taxon>
        <taxon>Sar</taxon>
        <taxon>Alveolata</taxon>
        <taxon>Ciliophora</taxon>
        <taxon>Postciliodesmatophora</taxon>
        <taxon>Heterotrichea</taxon>
        <taxon>Heterotrichida</taxon>
        <taxon>Blepharismidae</taxon>
        <taxon>Blepharisma</taxon>
    </lineage>
</organism>
<evidence type="ECO:0000256" key="12">
    <source>
        <dbReference type="SAM" id="MobiDB-lite"/>
    </source>
</evidence>
<dbReference type="InterPro" id="IPR008047">
    <property type="entry name" value="MCM_4"/>
</dbReference>
<dbReference type="PROSITE" id="PS50051">
    <property type="entry name" value="MCM_2"/>
    <property type="match status" value="1"/>
</dbReference>
<evidence type="ECO:0000259" key="13">
    <source>
        <dbReference type="PROSITE" id="PS50051"/>
    </source>
</evidence>
<keyword evidence="15" id="KW-1185">Reference proteome</keyword>
<dbReference type="SMART" id="SM00350">
    <property type="entry name" value="MCM"/>
    <property type="match status" value="1"/>
</dbReference>
<dbReference type="PRINTS" id="PR01660">
    <property type="entry name" value="MCMPROTEIN4"/>
</dbReference>
<dbReference type="GO" id="GO:0005634">
    <property type="term" value="C:nucleus"/>
    <property type="evidence" value="ECO:0007669"/>
    <property type="project" value="UniProtKB-SubCell"/>
</dbReference>
<evidence type="ECO:0000256" key="8">
    <source>
        <dbReference type="ARBA" id="ARBA00023125"/>
    </source>
</evidence>
<dbReference type="EMBL" id="CAJZBQ010000060">
    <property type="protein sequence ID" value="CAG9334845.1"/>
    <property type="molecule type" value="Genomic_DNA"/>
</dbReference>
<dbReference type="InterPro" id="IPR027417">
    <property type="entry name" value="P-loop_NTPase"/>
</dbReference>
<evidence type="ECO:0000313" key="14">
    <source>
        <dbReference type="EMBL" id="CAG9334845.1"/>
    </source>
</evidence>
<keyword evidence="3 11" id="KW-0235">DNA replication</keyword>
<dbReference type="Gene3D" id="3.40.50.300">
    <property type="entry name" value="P-loop containing nucleotide triphosphate hydrolases"/>
    <property type="match status" value="1"/>
</dbReference>
<evidence type="ECO:0000256" key="6">
    <source>
        <dbReference type="ARBA" id="ARBA00022806"/>
    </source>
</evidence>
<dbReference type="GO" id="GO:0000727">
    <property type="term" value="P:double-strand break repair via break-induced replication"/>
    <property type="evidence" value="ECO:0007669"/>
    <property type="project" value="TreeGrafter"/>
</dbReference>
<dbReference type="GO" id="GO:0006271">
    <property type="term" value="P:DNA strand elongation involved in DNA replication"/>
    <property type="evidence" value="ECO:0007669"/>
    <property type="project" value="TreeGrafter"/>
</dbReference>
<dbReference type="InterPro" id="IPR012340">
    <property type="entry name" value="NA-bd_OB-fold"/>
</dbReference>
<keyword evidence="7 10" id="KW-0067">ATP-binding</keyword>
<comment type="function">
    <text evidence="11">Acts as component of the MCM2-7 complex (MCM complex) which is the replicative helicase essential for 'once per cell cycle' DNA replication initiation and elongation in eukaryotic cells. The active ATPase sites in the MCM2-7 ring are formed through the interaction surfaces of two neighboring subunits such that a critical structure of a conserved arginine finger motif is provided in trans relative to the ATP-binding site of the Walker A box of the adjacent subunit. The six ATPase active sites, however, are likely to contribute differentially to the complex helicase activity.</text>
</comment>
<evidence type="ECO:0000256" key="3">
    <source>
        <dbReference type="ARBA" id="ARBA00022705"/>
    </source>
</evidence>
<keyword evidence="9 11" id="KW-0539">Nucleus</keyword>
<dbReference type="FunFam" id="2.20.28.10:FF:000003">
    <property type="entry name" value="DNA helicase"/>
    <property type="match status" value="1"/>
</dbReference>
<dbReference type="InterPro" id="IPR033762">
    <property type="entry name" value="MCM_OB"/>
</dbReference>
<reference evidence="14" key="1">
    <citation type="submission" date="2021-09" db="EMBL/GenBank/DDBJ databases">
        <authorList>
            <consortium name="AG Swart"/>
            <person name="Singh M."/>
            <person name="Singh A."/>
            <person name="Seah K."/>
            <person name="Emmerich C."/>
        </authorList>
    </citation>
    <scope>NUCLEOTIDE SEQUENCE</scope>
    <source>
        <strain evidence="14">ATCC30299</strain>
    </source>
</reference>
<comment type="similarity">
    <text evidence="2 10">Belongs to the MCM family.</text>
</comment>
<dbReference type="CDD" id="cd17755">
    <property type="entry name" value="MCM4"/>
    <property type="match status" value="1"/>
</dbReference>
<protein>
    <recommendedName>
        <fullName evidence="11">DNA replication licensing factor MCM4</fullName>
        <ecNumber evidence="11">3.6.4.12</ecNumber>
    </recommendedName>
</protein>
<dbReference type="GO" id="GO:0005524">
    <property type="term" value="F:ATP binding"/>
    <property type="evidence" value="ECO:0007669"/>
    <property type="project" value="UniProtKB-UniRule"/>
</dbReference>
<dbReference type="Gene3D" id="2.20.28.10">
    <property type="match status" value="1"/>
</dbReference>
<dbReference type="InterPro" id="IPR018525">
    <property type="entry name" value="MCM_CS"/>
</dbReference>
<dbReference type="Pfam" id="PF17207">
    <property type="entry name" value="MCM_OB"/>
    <property type="match status" value="1"/>
</dbReference>
<dbReference type="PROSITE" id="PS00847">
    <property type="entry name" value="MCM_1"/>
    <property type="match status" value="1"/>
</dbReference>
<sequence>MESRREDGSESSSSRIRTQGTQGLGRHGISNTEGSLAPQFVNRMEDGTDFDPGALRSVLWGTDINIDEIQTKFKDFLLRFTDADEMSDGETPFYIKRLIDNTNTAFFNLDVDCDHIFQFDRELYQQLVNYPSDIVPLFDLSAMELYRSLHNENLDEDYKIQVRTHNLRHVTGMREMGPDKIDMLIAVRGIVIRCSDIVPDMRVADFRCAQCGRHEKVTLERGKVEEPNSCPRCLAKYSFELIHNLSIFSDKQHIKIQETPENIPEGEVPHTVHICCYDDMIDIMRPGDRIEVTGIFRACPMRVSRLRRTLKSIYSTYVDVVHVAKMHKQRFTHEEEEVTEFSDEKKQLFHQIAERPDLYDLLVKSFAPSIWECDDIKKGLLCQLFGGCNKNFSNSGRGRFRGEINILLVGDPSTAKSQLLQFVHKLSNRGIYTSGKGSSAVGLTVYVKRDPDTKEILLESGALVLSDRGICCIDEFDKMDDSTRAMLHEAMEQQTLSVAKAGIICQLNARTAILAAANPKQSKYNPKMSVVENIELPPTLLSRFDLIYLVLDKTTEAYDKRLAGHILSLYGDLVLKNDPTDTINRETLAGYISYARKFATPKLSPDASSLLVNSYIEMRRVGNSNKTITATPRQLESIIRISEALAKMRLSPAVLKSDVEEAIRLMKVATQQAATDPKTGQINYELILTGHSAGTRQKVQENVTLIRQVLGEFKETAKKGIKIKTIFDEFKKKIEALGLSCTEIEFNDAIKNLEDEGIITTTGKRQPIIRLISFQ</sequence>
<comment type="catalytic activity">
    <reaction evidence="11">
        <text>ATP + H2O = ADP + phosphate + H(+)</text>
        <dbReference type="Rhea" id="RHEA:13065"/>
        <dbReference type="ChEBI" id="CHEBI:15377"/>
        <dbReference type="ChEBI" id="CHEBI:15378"/>
        <dbReference type="ChEBI" id="CHEBI:30616"/>
        <dbReference type="ChEBI" id="CHEBI:43474"/>
        <dbReference type="ChEBI" id="CHEBI:456216"/>
        <dbReference type="EC" id="3.6.4.12"/>
    </reaction>
</comment>
<feature type="domain" description="MCM C-terminal AAA(+) ATPase" evidence="13">
    <location>
        <begin position="358"/>
        <end position="566"/>
    </location>
</feature>
<evidence type="ECO:0000256" key="11">
    <source>
        <dbReference type="RuleBase" id="RU368062"/>
    </source>
</evidence>
<evidence type="ECO:0000256" key="4">
    <source>
        <dbReference type="ARBA" id="ARBA00022741"/>
    </source>
</evidence>
<dbReference type="InterPro" id="IPR036388">
    <property type="entry name" value="WH-like_DNA-bd_sf"/>
</dbReference>
<gene>
    <name evidence="14" type="ORF">BSTOLATCC_MIC62430</name>
</gene>
<accession>A0AAU9KBJ3</accession>
<keyword evidence="4 10" id="KW-0547">Nucleotide-binding</keyword>
<dbReference type="Proteomes" id="UP001162131">
    <property type="component" value="Unassembled WGS sequence"/>
</dbReference>
<dbReference type="Pfam" id="PF14551">
    <property type="entry name" value="MCM_N"/>
    <property type="match status" value="1"/>
</dbReference>
<evidence type="ECO:0000256" key="2">
    <source>
        <dbReference type="ARBA" id="ARBA00008010"/>
    </source>
</evidence>
<dbReference type="GO" id="GO:0003697">
    <property type="term" value="F:single-stranded DNA binding"/>
    <property type="evidence" value="ECO:0007669"/>
    <property type="project" value="TreeGrafter"/>
</dbReference>
<proteinExistence type="inferred from homology"/>
<dbReference type="InterPro" id="IPR001208">
    <property type="entry name" value="MCM_dom"/>
</dbReference>
<keyword evidence="5 11" id="KW-0378">Hydrolase</keyword>
<dbReference type="GO" id="GO:1902975">
    <property type="term" value="P:mitotic DNA replication initiation"/>
    <property type="evidence" value="ECO:0007669"/>
    <property type="project" value="TreeGrafter"/>
</dbReference>
<name>A0AAU9KBJ3_9CILI</name>
<feature type="region of interest" description="Disordered" evidence="12">
    <location>
        <begin position="1"/>
        <end position="32"/>
    </location>
</feature>
<dbReference type="GO" id="GO:0016787">
    <property type="term" value="F:hydrolase activity"/>
    <property type="evidence" value="ECO:0007669"/>
    <property type="project" value="UniProtKB-KW"/>
</dbReference>
<dbReference type="EC" id="3.6.4.12" evidence="11"/>
<keyword evidence="8 10" id="KW-0238">DNA-binding</keyword>
<evidence type="ECO:0000256" key="9">
    <source>
        <dbReference type="ARBA" id="ARBA00023242"/>
    </source>
</evidence>
<evidence type="ECO:0000256" key="1">
    <source>
        <dbReference type="ARBA" id="ARBA00004123"/>
    </source>
</evidence>
<dbReference type="SUPFAM" id="SSF52540">
    <property type="entry name" value="P-loop containing nucleoside triphosphate hydrolases"/>
    <property type="match status" value="1"/>
</dbReference>
<dbReference type="AlphaFoldDB" id="A0AAU9KBJ3"/>
<comment type="caution">
    <text evidence="14">The sequence shown here is derived from an EMBL/GenBank/DDBJ whole genome shotgun (WGS) entry which is preliminary data.</text>
</comment>
<dbReference type="GO" id="GO:0017116">
    <property type="term" value="F:single-stranded DNA helicase activity"/>
    <property type="evidence" value="ECO:0007669"/>
    <property type="project" value="TreeGrafter"/>
</dbReference>
<dbReference type="GO" id="GO:0042555">
    <property type="term" value="C:MCM complex"/>
    <property type="evidence" value="ECO:0007669"/>
    <property type="project" value="UniProtKB-UniRule"/>
</dbReference>
<dbReference type="PRINTS" id="PR01657">
    <property type="entry name" value="MCMFAMILY"/>
</dbReference>
<dbReference type="SUPFAM" id="SSF50249">
    <property type="entry name" value="Nucleic acid-binding proteins"/>
    <property type="match status" value="1"/>
</dbReference>
<comment type="subcellular location">
    <subcellularLocation>
        <location evidence="1">Nucleus</location>
    </subcellularLocation>
</comment>
<dbReference type="Gene3D" id="1.10.10.10">
    <property type="entry name" value="Winged helix-like DNA-binding domain superfamily/Winged helix DNA-binding domain"/>
    <property type="match status" value="1"/>
</dbReference>
<dbReference type="Pfam" id="PF17855">
    <property type="entry name" value="MCM_lid"/>
    <property type="match status" value="1"/>
</dbReference>
<dbReference type="InterPro" id="IPR027925">
    <property type="entry name" value="MCM_N"/>
</dbReference>
<evidence type="ECO:0000313" key="15">
    <source>
        <dbReference type="Proteomes" id="UP001162131"/>
    </source>
</evidence>
<dbReference type="FunFam" id="3.40.50.300:FF:000217">
    <property type="entry name" value="DNA helicase"/>
    <property type="match status" value="1"/>
</dbReference>
<evidence type="ECO:0000256" key="5">
    <source>
        <dbReference type="ARBA" id="ARBA00022801"/>
    </source>
</evidence>
<keyword evidence="6 11" id="KW-0347">Helicase</keyword>
<dbReference type="Gene3D" id="3.30.1640.10">
    <property type="entry name" value="mini-chromosome maintenance (MCM) complex, chain A, domain 1"/>
    <property type="match status" value="1"/>
</dbReference>
<dbReference type="PANTHER" id="PTHR11630:SF66">
    <property type="entry name" value="DNA REPLICATION LICENSING FACTOR MCM4"/>
    <property type="match status" value="1"/>
</dbReference>
<dbReference type="InterPro" id="IPR031327">
    <property type="entry name" value="MCM"/>
</dbReference>
<evidence type="ECO:0000256" key="10">
    <source>
        <dbReference type="RuleBase" id="RU004070"/>
    </source>
</evidence>
<dbReference type="Pfam" id="PF00493">
    <property type="entry name" value="MCM"/>
    <property type="match status" value="1"/>
</dbReference>
<dbReference type="PANTHER" id="PTHR11630">
    <property type="entry name" value="DNA REPLICATION LICENSING FACTOR MCM FAMILY MEMBER"/>
    <property type="match status" value="1"/>
</dbReference>